<dbReference type="Proteomes" id="UP000277580">
    <property type="component" value="Unassembled WGS sequence"/>
</dbReference>
<dbReference type="STRING" id="1392247.A0A3N4L7D0"/>
<organism evidence="1 2">
    <name type="scientific">Morchella conica CCBAS932</name>
    <dbReference type="NCBI Taxonomy" id="1392247"/>
    <lineage>
        <taxon>Eukaryota</taxon>
        <taxon>Fungi</taxon>
        <taxon>Dikarya</taxon>
        <taxon>Ascomycota</taxon>
        <taxon>Pezizomycotina</taxon>
        <taxon>Pezizomycetes</taxon>
        <taxon>Pezizales</taxon>
        <taxon>Morchellaceae</taxon>
        <taxon>Morchella</taxon>
    </lineage>
</organism>
<dbReference type="EMBL" id="ML119120">
    <property type="protein sequence ID" value="RPB13905.1"/>
    <property type="molecule type" value="Genomic_DNA"/>
</dbReference>
<dbReference type="PANTHER" id="PTHR40788">
    <property type="entry name" value="CLR5 DOMAIN-CONTAINING PROTEIN-RELATED"/>
    <property type="match status" value="1"/>
</dbReference>
<dbReference type="OrthoDB" id="5345610at2759"/>
<reference evidence="1 2" key="1">
    <citation type="journal article" date="2018" name="Nat. Ecol. Evol.">
        <title>Pezizomycetes genomes reveal the molecular basis of ectomycorrhizal truffle lifestyle.</title>
        <authorList>
            <person name="Murat C."/>
            <person name="Payen T."/>
            <person name="Noel B."/>
            <person name="Kuo A."/>
            <person name="Morin E."/>
            <person name="Chen J."/>
            <person name="Kohler A."/>
            <person name="Krizsan K."/>
            <person name="Balestrini R."/>
            <person name="Da Silva C."/>
            <person name="Montanini B."/>
            <person name="Hainaut M."/>
            <person name="Levati E."/>
            <person name="Barry K.W."/>
            <person name="Belfiori B."/>
            <person name="Cichocki N."/>
            <person name="Clum A."/>
            <person name="Dockter R.B."/>
            <person name="Fauchery L."/>
            <person name="Guy J."/>
            <person name="Iotti M."/>
            <person name="Le Tacon F."/>
            <person name="Lindquist E.A."/>
            <person name="Lipzen A."/>
            <person name="Malagnac F."/>
            <person name="Mello A."/>
            <person name="Molinier V."/>
            <person name="Miyauchi S."/>
            <person name="Poulain J."/>
            <person name="Riccioni C."/>
            <person name="Rubini A."/>
            <person name="Sitrit Y."/>
            <person name="Splivallo R."/>
            <person name="Traeger S."/>
            <person name="Wang M."/>
            <person name="Zifcakova L."/>
            <person name="Wipf D."/>
            <person name="Zambonelli A."/>
            <person name="Paolocci F."/>
            <person name="Nowrousian M."/>
            <person name="Ottonello S."/>
            <person name="Baldrian P."/>
            <person name="Spatafora J.W."/>
            <person name="Henrissat B."/>
            <person name="Nagy L.G."/>
            <person name="Aury J.M."/>
            <person name="Wincker P."/>
            <person name="Grigoriev I.V."/>
            <person name="Bonfante P."/>
            <person name="Martin F.M."/>
        </authorList>
    </citation>
    <scope>NUCLEOTIDE SEQUENCE [LARGE SCALE GENOMIC DNA]</scope>
    <source>
        <strain evidence="1 2">CCBAS932</strain>
    </source>
</reference>
<accession>A0A3N4L7D0</accession>
<dbReference type="PANTHER" id="PTHR40788:SF1">
    <property type="entry name" value="IPA PROTEIN"/>
    <property type="match status" value="1"/>
</dbReference>
<sequence>MVFEAGNWGKVLETRAEIHASNAKKDVDNSVAAQKNGLFTSENVGLLLLELKNFEEPKLGRARKFPSDSDTKGDLITGTNYRPAWNCRPPYTMDPKYADLIDDAHTALFSVRDHCTFLRNEPLYLYHAVNNYHLSHSIYHSDSEFTKRSPDNDPIIITSAAVLNYLKDSYAPQACWNLIHMLLTSRVFPVFSPFRIWKTAGKELNRTRARFRWFLMADENYVRYYTRTDPKDLSRKNPPIMKLKKTISMRDLQKKSELTGWMLSLAEAALTPKDVSKLLKEINEYIERVPRTRENISEGLGEALANVSIISMFMDRCEDLWGLPVLVTPTAMDTPDDQASSDPGRVWKTLGWANWYFPEFDLKGQVKTTGDFAQIAYACINELLENYEVGLNTLPTSIGSFHPTEFGVGQQLKSIYRMLERKPSPPKSGAPTILVTASALKTLRKIFRAELDGTITWSSFEFAMTDAGFTVKTDTSAARIIPNNSNNNWKQINIYRPYPTDRFVGWTLLGLNLKLTKNYKWNESTFGLAKK</sequence>
<name>A0A3N4L7D0_9PEZI</name>
<evidence type="ECO:0000313" key="2">
    <source>
        <dbReference type="Proteomes" id="UP000277580"/>
    </source>
</evidence>
<proteinExistence type="predicted"/>
<dbReference type="AlphaFoldDB" id="A0A3N4L7D0"/>
<protein>
    <submittedName>
        <fullName evidence="1">Uncharacterized protein</fullName>
    </submittedName>
</protein>
<keyword evidence="2" id="KW-1185">Reference proteome</keyword>
<evidence type="ECO:0000313" key="1">
    <source>
        <dbReference type="EMBL" id="RPB13905.1"/>
    </source>
</evidence>
<gene>
    <name evidence="1" type="ORF">P167DRAFT_604490</name>
</gene>
<dbReference type="InParanoid" id="A0A3N4L7D0"/>